<reference evidence="1 2" key="1">
    <citation type="submission" date="2017-03" db="EMBL/GenBank/DDBJ databases">
        <title>WGS assembly of Porphyra umbilicalis.</title>
        <authorList>
            <person name="Brawley S.H."/>
            <person name="Blouin N.A."/>
            <person name="Ficko-Blean E."/>
            <person name="Wheeler G.L."/>
            <person name="Lohr M."/>
            <person name="Goodson H.V."/>
            <person name="Jenkins J.W."/>
            <person name="Blaby-Haas C.E."/>
            <person name="Helliwell K.E."/>
            <person name="Chan C."/>
            <person name="Marriage T."/>
            <person name="Bhattacharya D."/>
            <person name="Klein A.S."/>
            <person name="Badis Y."/>
            <person name="Brodie J."/>
            <person name="Cao Y."/>
            <person name="Collen J."/>
            <person name="Dittami S.M."/>
            <person name="Gachon C.M."/>
            <person name="Green B.R."/>
            <person name="Karpowicz S."/>
            <person name="Kim J.W."/>
            <person name="Kudahl U."/>
            <person name="Lin S."/>
            <person name="Michel G."/>
            <person name="Mittag M."/>
            <person name="Olson B.J."/>
            <person name="Pangilinan J."/>
            <person name="Peng Y."/>
            <person name="Qiu H."/>
            <person name="Shu S."/>
            <person name="Singer J.T."/>
            <person name="Smith A.G."/>
            <person name="Sprecher B.N."/>
            <person name="Wagner V."/>
            <person name="Wang W."/>
            <person name="Wang Z.-Y."/>
            <person name="Yan J."/>
            <person name="Yarish C."/>
            <person name="Zoeuner-Riek S."/>
            <person name="Zhuang Y."/>
            <person name="Zou Y."/>
            <person name="Lindquist E.A."/>
            <person name="Grimwood J."/>
            <person name="Barry K."/>
            <person name="Rokhsar D.S."/>
            <person name="Schmutz J."/>
            <person name="Stiller J.W."/>
            <person name="Grossman A.R."/>
            <person name="Prochnik S.E."/>
        </authorList>
    </citation>
    <scope>NUCLEOTIDE SEQUENCE [LARGE SCALE GENOMIC DNA]</scope>
    <source>
        <strain evidence="1">4086291</strain>
    </source>
</reference>
<sequence>MGDQPRRPRCRVRRGHDAGRLWAAAHLPHHRWWGHGAQLPRSAERSYGHPGSHPSFW</sequence>
<gene>
    <name evidence="1" type="ORF">BU14_0033s0009</name>
</gene>
<dbReference type="AlphaFoldDB" id="A0A1X6PIM1"/>
<proteinExistence type="predicted"/>
<accession>A0A1X6PIM1</accession>
<dbReference type="EMBL" id="KV918769">
    <property type="protein sequence ID" value="OSX80665.1"/>
    <property type="molecule type" value="Genomic_DNA"/>
</dbReference>
<evidence type="ECO:0000313" key="2">
    <source>
        <dbReference type="Proteomes" id="UP000218209"/>
    </source>
</evidence>
<organism evidence="1 2">
    <name type="scientific">Porphyra umbilicalis</name>
    <name type="common">Purple laver</name>
    <name type="synonym">Red alga</name>
    <dbReference type="NCBI Taxonomy" id="2786"/>
    <lineage>
        <taxon>Eukaryota</taxon>
        <taxon>Rhodophyta</taxon>
        <taxon>Bangiophyceae</taxon>
        <taxon>Bangiales</taxon>
        <taxon>Bangiaceae</taxon>
        <taxon>Porphyra</taxon>
    </lineage>
</organism>
<evidence type="ECO:0000313" key="1">
    <source>
        <dbReference type="EMBL" id="OSX80665.1"/>
    </source>
</evidence>
<dbReference type="Proteomes" id="UP000218209">
    <property type="component" value="Unassembled WGS sequence"/>
</dbReference>
<keyword evidence="2" id="KW-1185">Reference proteome</keyword>
<protein>
    <submittedName>
        <fullName evidence="1">Uncharacterized protein</fullName>
    </submittedName>
</protein>
<name>A0A1X6PIM1_PORUM</name>